<feature type="compositionally biased region" description="Low complexity" evidence="1">
    <location>
        <begin position="52"/>
        <end position="75"/>
    </location>
</feature>
<accession>A0A0F6WFP5</accession>
<organism evidence="3">
    <name type="scientific">Micrococcus sp. MG-2010-D12</name>
    <dbReference type="NCBI Taxonomy" id="936902"/>
    <lineage>
        <taxon>Bacteria</taxon>
        <taxon>Bacillati</taxon>
        <taxon>Actinomycetota</taxon>
        <taxon>Actinomycetes</taxon>
        <taxon>Micrococcales</taxon>
        <taxon>Micrococcaceae</taxon>
        <taxon>Micrococcus</taxon>
    </lineage>
</organism>
<dbReference type="AlphaFoldDB" id="A0A0F6WFP5"/>
<evidence type="ECO:0000313" key="3">
    <source>
        <dbReference type="EMBL" id="AKF15821.1"/>
    </source>
</evidence>
<feature type="chain" id="PRO_5039713206" evidence="2">
    <location>
        <begin position="27"/>
        <end position="233"/>
    </location>
</feature>
<geneLocation type="plasmid" evidence="3">
    <name>pJD12</name>
</geneLocation>
<feature type="compositionally biased region" description="Low complexity" evidence="1">
    <location>
        <begin position="31"/>
        <end position="43"/>
    </location>
</feature>
<feature type="region of interest" description="Disordered" evidence="1">
    <location>
        <begin position="26"/>
        <end position="84"/>
    </location>
</feature>
<dbReference type="PROSITE" id="PS51257">
    <property type="entry name" value="PROKAR_LIPOPROTEIN"/>
    <property type="match status" value="1"/>
</dbReference>
<dbReference type="RefSeq" id="WP_098471903.1">
    <property type="nucleotide sequence ID" value="NZ_KR152226.1"/>
</dbReference>
<protein>
    <submittedName>
        <fullName evidence="3">Uncharacterized protein</fullName>
    </submittedName>
</protein>
<gene>
    <name evidence="3" type="ORF">pJD12_450</name>
</gene>
<feature type="signal peptide" evidence="2">
    <location>
        <begin position="1"/>
        <end position="26"/>
    </location>
</feature>
<evidence type="ECO:0000256" key="2">
    <source>
        <dbReference type="SAM" id="SignalP"/>
    </source>
</evidence>
<proteinExistence type="predicted"/>
<reference evidence="3" key="1">
    <citation type="journal article" date="2015" name="Genome Announc.">
        <title>Complete Genome Sequence of the Linear Plasmid pJD12 Hosted by Micrococcus sp. D12, Isolated from a High-Altitude Volcanic Lake in Argentina.</title>
        <authorList>
            <person name="Dib J.R."/>
            <person name="Angelov A."/>
            <person name="Liebl W."/>
            <person name="Dobber J."/>
            <person name="Voget S."/>
            <person name="Schuldes J."/>
            <person name="Gorriti M."/>
            <person name="Farias M.E."/>
            <person name="Meinhardt F."/>
            <person name="Daniel R."/>
        </authorList>
    </citation>
    <scope>NUCLEOTIDE SEQUENCE</scope>
    <source>
        <strain evidence="3">MG-2010-D12</strain>
        <plasmid evidence="3">pJD12</plasmid>
    </source>
</reference>
<sequence>MSRVTKTTACTGAVLALALTLTGCNGGGQPSGDSTSASASQSSLEPIQDVPSSASEASSSAGSASSSSKASTFAAVTSDRPTNDEMAKEHGFKALQLYYAINDHFLKQNSVDRELLGLAARDPYLSQDLEQLKAIESSGETYTGKSRVELLEAIIGGTSNVEGKQVPHSNAQLLVCEDNTSVSVKDKNGKPVSSGSVLRYQATYIVTWQDDDSSWKVATRDVMRDEKGNPKSC</sequence>
<keyword evidence="3" id="KW-0614">Plasmid</keyword>
<dbReference type="EMBL" id="KR152226">
    <property type="protein sequence ID" value="AKF15821.1"/>
    <property type="molecule type" value="Genomic_DNA"/>
</dbReference>
<keyword evidence="2" id="KW-0732">Signal</keyword>
<evidence type="ECO:0000256" key="1">
    <source>
        <dbReference type="SAM" id="MobiDB-lite"/>
    </source>
</evidence>
<name>A0A0F6WFP5_9MICC</name>